<evidence type="ECO:0000256" key="1">
    <source>
        <dbReference type="SAM" id="Phobius"/>
    </source>
</evidence>
<dbReference type="PANTHER" id="PTHR35394">
    <property type="entry name" value="DUF3176 DOMAIN-CONTAINING PROTEIN"/>
    <property type="match status" value="1"/>
</dbReference>
<gene>
    <name evidence="2" type="ORF">B0T21DRAFT_366595</name>
</gene>
<dbReference type="InterPro" id="IPR021514">
    <property type="entry name" value="DUF3176"/>
</dbReference>
<evidence type="ECO:0000313" key="2">
    <source>
        <dbReference type="EMBL" id="KAK0736263.1"/>
    </source>
</evidence>
<keyword evidence="1" id="KW-0472">Membrane</keyword>
<feature type="transmembrane region" description="Helical" evidence="1">
    <location>
        <begin position="511"/>
        <end position="533"/>
    </location>
</feature>
<protein>
    <submittedName>
        <fullName evidence="2">Uncharacterized protein</fullName>
    </submittedName>
</protein>
<evidence type="ECO:0000313" key="3">
    <source>
        <dbReference type="Proteomes" id="UP001172159"/>
    </source>
</evidence>
<feature type="transmembrane region" description="Helical" evidence="1">
    <location>
        <begin position="157"/>
        <end position="175"/>
    </location>
</feature>
<keyword evidence="1" id="KW-1133">Transmembrane helix</keyword>
<dbReference type="Pfam" id="PF11374">
    <property type="entry name" value="DUF3176"/>
    <property type="match status" value="1"/>
</dbReference>
<dbReference type="PANTHER" id="PTHR35394:SF5">
    <property type="entry name" value="DUF3176 DOMAIN-CONTAINING PROTEIN"/>
    <property type="match status" value="1"/>
</dbReference>
<keyword evidence="3" id="KW-1185">Reference proteome</keyword>
<proteinExistence type="predicted"/>
<sequence>MEYDPFNPNQQPKNGPEVAVTEAYTFNQLPEKNEPGITRTQTWWRAWWLEVLAMVTSIGCSVAIIAILSRFNGRPITDWTDKSTLAEIISLPTTLSILATATSATTTLVLGSAISQYKWVYFKTKTRSLADLDLLDGTSRGTIWICVELLLKRTRTLASLGAIAMILSLAVGPFLQQTVQLVSWDVPTDDGKAKFGLAHEYIAGGRKNTAASGVDPSSKIPDIYYCEPATADVLMQGAVYRGLYKLESPAKFECTSNCTWPDTQPYVSLGFSSSCTDVADATLRAAKWNVSSTDGVNKTLTTPGGVVLDASFSWTSYQPVVIVGSRHLLTNDDLMAPSFARIAILRAGVDMRSYNMSIKPIEITECDISLAAYRYTNISVSNGHFSFGKQELIRLEPGLLDPDTDTNATIRMPTVAFATAPDGKSVNLKVATADIGALAILFISRRFIGTLYAGESPPSQPQGVGDAFRAGDIAKTVENMAQSMTDQLRANFQVEAKGISVYSIVHYSVEWPWLALPLAVQLISLVFFLWVLVRNHRSALQHWKDSALAIIGHSLQAVDEDIHRVEMVGPMHVEKFEDLTDWAKQTKAKLL</sequence>
<dbReference type="AlphaFoldDB" id="A0AA40EHM5"/>
<organism evidence="2 3">
    <name type="scientific">Apiosordaria backusii</name>
    <dbReference type="NCBI Taxonomy" id="314023"/>
    <lineage>
        <taxon>Eukaryota</taxon>
        <taxon>Fungi</taxon>
        <taxon>Dikarya</taxon>
        <taxon>Ascomycota</taxon>
        <taxon>Pezizomycotina</taxon>
        <taxon>Sordariomycetes</taxon>
        <taxon>Sordariomycetidae</taxon>
        <taxon>Sordariales</taxon>
        <taxon>Lasiosphaeriaceae</taxon>
        <taxon>Apiosordaria</taxon>
    </lineage>
</organism>
<accession>A0AA40EHM5</accession>
<feature type="transmembrane region" description="Helical" evidence="1">
    <location>
        <begin position="88"/>
        <end position="114"/>
    </location>
</feature>
<dbReference type="EMBL" id="JAUKTV010000006">
    <property type="protein sequence ID" value="KAK0736263.1"/>
    <property type="molecule type" value="Genomic_DNA"/>
</dbReference>
<name>A0AA40EHM5_9PEZI</name>
<feature type="transmembrane region" description="Helical" evidence="1">
    <location>
        <begin position="47"/>
        <end position="68"/>
    </location>
</feature>
<keyword evidence="1" id="KW-0812">Transmembrane</keyword>
<comment type="caution">
    <text evidence="2">The sequence shown here is derived from an EMBL/GenBank/DDBJ whole genome shotgun (WGS) entry which is preliminary data.</text>
</comment>
<dbReference type="Proteomes" id="UP001172159">
    <property type="component" value="Unassembled WGS sequence"/>
</dbReference>
<reference evidence="2" key="1">
    <citation type="submission" date="2023-06" db="EMBL/GenBank/DDBJ databases">
        <title>Genome-scale phylogeny and comparative genomics of the fungal order Sordariales.</title>
        <authorList>
            <consortium name="Lawrence Berkeley National Laboratory"/>
            <person name="Hensen N."/>
            <person name="Bonometti L."/>
            <person name="Westerberg I."/>
            <person name="Brannstrom I.O."/>
            <person name="Guillou S."/>
            <person name="Cros-Aarteil S."/>
            <person name="Calhoun S."/>
            <person name="Haridas S."/>
            <person name="Kuo A."/>
            <person name="Mondo S."/>
            <person name="Pangilinan J."/>
            <person name="Riley R."/>
            <person name="Labutti K."/>
            <person name="Andreopoulos B."/>
            <person name="Lipzen A."/>
            <person name="Chen C."/>
            <person name="Yanf M."/>
            <person name="Daum C."/>
            <person name="Ng V."/>
            <person name="Clum A."/>
            <person name="Steindorff A."/>
            <person name="Ohm R."/>
            <person name="Martin F."/>
            <person name="Silar P."/>
            <person name="Natvig D."/>
            <person name="Lalanne C."/>
            <person name="Gautier V."/>
            <person name="Ament-Velasquez S.L."/>
            <person name="Kruys A."/>
            <person name="Hutchinson M.I."/>
            <person name="Powell A.J."/>
            <person name="Barry K."/>
            <person name="Miller A.N."/>
            <person name="Grigoriev I.V."/>
            <person name="Debuchy R."/>
            <person name="Gladieux P."/>
            <person name="Thoren M.H."/>
            <person name="Johannesson H."/>
        </authorList>
    </citation>
    <scope>NUCLEOTIDE SEQUENCE</scope>
    <source>
        <strain evidence="2">CBS 540.89</strain>
    </source>
</reference>